<protein>
    <recommendedName>
        <fullName evidence="4">Terminase small subunit</fullName>
    </recommendedName>
</protein>
<organism evidence="2 3">
    <name type="scientific">Hymenobacter psychrophilus</name>
    <dbReference type="NCBI Taxonomy" id="651662"/>
    <lineage>
        <taxon>Bacteria</taxon>
        <taxon>Pseudomonadati</taxon>
        <taxon>Bacteroidota</taxon>
        <taxon>Cytophagia</taxon>
        <taxon>Cytophagales</taxon>
        <taxon>Hymenobacteraceae</taxon>
        <taxon>Hymenobacter</taxon>
    </lineage>
</organism>
<evidence type="ECO:0000313" key="3">
    <source>
        <dbReference type="Proteomes" id="UP000199249"/>
    </source>
</evidence>
<feature type="compositionally biased region" description="Basic and acidic residues" evidence="1">
    <location>
        <begin position="103"/>
        <end position="112"/>
    </location>
</feature>
<evidence type="ECO:0000313" key="2">
    <source>
        <dbReference type="EMBL" id="SDY98095.1"/>
    </source>
</evidence>
<evidence type="ECO:0008006" key="4">
    <source>
        <dbReference type="Google" id="ProtNLM"/>
    </source>
</evidence>
<dbReference type="EMBL" id="FNOV01000026">
    <property type="protein sequence ID" value="SDY98095.1"/>
    <property type="molecule type" value="Genomic_DNA"/>
</dbReference>
<dbReference type="STRING" id="651662.SAMN04488069_12612"/>
<reference evidence="3" key="1">
    <citation type="submission" date="2016-10" db="EMBL/GenBank/DDBJ databases">
        <authorList>
            <person name="Varghese N."/>
            <person name="Submissions S."/>
        </authorList>
    </citation>
    <scope>NUCLEOTIDE SEQUENCE [LARGE SCALE GENOMIC DNA]</scope>
    <source>
        <strain evidence="3">CGMCC 1.8975</strain>
    </source>
</reference>
<name>A0A1H3PBA5_9BACT</name>
<gene>
    <name evidence="2" type="ORF">SAMN04488069_12612</name>
</gene>
<evidence type="ECO:0000256" key="1">
    <source>
        <dbReference type="SAM" id="MobiDB-lite"/>
    </source>
</evidence>
<sequence>MAVLADSANASKAARAAGVARSWAYECRDTDPSFAQEWDEALEIAADKLEEQAWARANFEGVQYKFDKAGNPLLHPVTGEPYFERVGSDAVLMALLKAHRPEKFKDRQEVTGKDGAPLLPPTDTSKLSREELLSLLSIRRKMQPGEGATE</sequence>
<dbReference type="Proteomes" id="UP000199249">
    <property type="component" value="Unassembled WGS sequence"/>
</dbReference>
<keyword evidence="3" id="KW-1185">Reference proteome</keyword>
<dbReference type="AlphaFoldDB" id="A0A1H3PBA5"/>
<feature type="region of interest" description="Disordered" evidence="1">
    <location>
        <begin position="103"/>
        <end position="127"/>
    </location>
</feature>
<accession>A0A1H3PBA5</accession>
<proteinExistence type="predicted"/>